<protein>
    <submittedName>
        <fullName evidence="1">DUF177 domain-containing protein</fullName>
    </submittedName>
</protein>
<reference evidence="1 2" key="1">
    <citation type="submission" date="2023-01" db="EMBL/GenBank/DDBJ databases">
        <title>Novel species of the genus Asticcacaulis isolated from rivers.</title>
        <authorList>
            <person name="Lu H."/>
        </authorList>
    </citation>
    <scope>NUCLEOTIDE SEQUENCE [LARGE SCALE GENOMIC DNA]</scope>
    <source>
        <strain evidence="1 2">LKC15W</strain>
    </source>
</reference>
<dbReference type="Proteomes" id="UP001218579">
    <property type="component" value="Unassembled WGS sequence"/>
</dbReference>
<comment type="caution">
    <text evidence="1">The sequence shown here is derived from an EMBL/GenBank/DDBJ whole genome shotgun (WGS) entry which is preliminary data.</text>
</comment>
<accession>A0ABT5HEY8</accession>
<dbReference type="EMBL" id="JAQQKV010000001">
    <property type="protein sequence ID" value="MDC7674763.1"/>
    <property type="molecule type" value="Genomic_DNA"/>
</dbReference>
<sequence>MSNSPHVDDLLWTHPVAFDKAFKGLDITLEADELLRARLKEAFGMIDLVNIKAQVKTQGKPVHGRGDIVHVSVDLTAEVTQECGVTLEPFTHTVSAAVEVDCIEAPASAPGVTPAGEHELSVQDLDEPDVVENGRIDLGLYIIEALGEAYDPFARKPGAVFEEPVAQAEPSPFAVLSKLKLD</sequence>
<gene>
    <name evidence="1" type="ORF">PQU98_01325</name>
</gene>
<evidence type="ECO:0000313" key="1">
    <source>
        <dbReference type="EMBL" id="MDC7674763.1"/>
    </source>
</evidence>
<evidence type="ECO:0000313" key="2">
    <source>
        <dbReference type="Proteomes" id="UP001218579"/>
    </source>
</evidence>
<name>A0ABT5HEY8_9CAUL</name>
<keyword evidence="2" id="KW-1185">Reference proteome</keyword>
<organism evidence="1 2">
    <name type="scientific">Asticcacaulis machinosus</name>
    <dbReference type="NCBI Taxonomy" id="2984211"/>
    <lineage>
        <taxon>Bacteria</taxon>
        <taxon>Pseudomonadati</taxon>
        <taxon>Pseudomonadota</taxon>
        <taxon>Alphaproteobacteria</taxon>
        <taxon>Caulobacterales</taxon>
        <taxon>Caulobacteraceae</taxon>
        <taxon>Asticcacaulis</taxon>
    </lineage>
</organism>
<dbReference type="RefSeq" id="WP_272743080.1">
    <property type="nucleotide sequence ID" value="NZ_JAQQKV010000001.1"/>
</dbReference>
<proteinExistence type="predicted"/>